<feature type="transmembrane region" description="Helical" evidence="1">
    <location>
        <begin position="170"/>
        <end position="188"/>
    </location>
</feature>
<evidence type="ECO:0000313" key="2">
    <source>
        <dbReference type="EMBL" id="AIG74377.1"/>
    </source>
</evidence>
<dbReference type="KEGG" id="aja:AJAP_07320"/>
<dbReference type="STRING" id="208439.AJAP_07320"/>
<keyword evidence="1" id="KW-0812">Transmembrane</keyword>
<feature type="transmembrane region" description="Helical" evidence="1">
    <location>
        <begin position="92"/>
        <end position="112"/>
    </location>
</feature>
<keyword evidence="3" id="KW-1185">Reference proteome</keyword>
<dbReference type="HOGENOM" id="CLU_057101_2_1_11"/>
<protein>
    <submittedName>
        <fullName evidence="2">Putative secreted protein</fullName>
    </submittedName>
</protein>
<dbReference type="AlphaFoldDB" id="A0A075UJU3"/>
<keyword evidence="1" id="KW-1133">Transmembrane helix</keyword>
<reference evidence="2 3" key="1">
    <citation type="journal article" date="2014" name="J. Biotechnol.">
        <title>Complete genome sequence of the actinobacterium Amycolatopsis japonica MG417-CF17(T) (=DSM 44213T) producing (S,S)-N,N'-ethylenediaminedisuccinic acid.</title>
        <authorList>
            <person name="Stegmann E."/>
            <person name="Albersmeier A."/>
            <person name="Spohn M."/>
            <person name="Gert H."/>
            <person name="Weber T."/>
            <person name="Wohlleben W."/>
            <person name="Kalinowski J."/>
            <person name="Ruckert C."/>
        </authorList>
    </citation>
    <scope>NUCLEOTIDE SEQUENCE [LARGE SCALE GENOMIC DNA]</scope>
    <source>
        <strain evidence="3">MG417-CF17 (DSM 44213)</strain>
    </source>
</reference>
<sequence length="213" mass="21644">MGSIMVVAVGTGSFVAGPAMLAAAKRTTGTALMAGLWTQVASAVAMSAATVAASWIGWLRLGATPSWLVWCWVCALGVGLALTDLRCRRLPFPMVMALAGGCVVLFFGTALMDGDWPRFGFACAAALVAYGLASLVQLCAPDHTGGGDTALYGALTMFLGWFGWDCLLRGLLFASGLTAVVALVVAVSSKSMNSTFAAGPSLLGGALLSVVVA</sequence>
<evidence type="ECO:0000313" key="3">
    <source>
        <dbReference type="Proteomes" id="UP000028492"/>
    </source>
</evidence>
<dbReference type="EMBL" id="CP008953">
    <property type="protein sequence ID" value="AIG74377.1"/>
    <property type="molecule type" value="Genomic_DNA"/>
</dbReference>
<organism evidence="2 3">
    <name type="scientific">Amycolatopsis japonica</name>
    <dbReference type="NCBI Taxonomy" id="208439"/>
    <lineage>
        <taxon>Bacteria</taxon>
        <taxon>Bacillati</taxon>
        <taxon>Actinomycetota</taxon>
        <taxon>Actinomycetes</taxon>
        <taxon>Pseudonocardiales</taxon>
        <taxon>Pseudonocardiaceae</taxon>
        <taxon>Amycolatopsis</taxon>
        <taxon>Amycolatopsis japonica group</taxon>
    </lineage>
</organism>
<dbReference type="Gene3D" id="1.20.120.1220">
    <property type="match status" value="1"/>
</dbReference>
<feature type="transmembrane region" description="Helical" evidence="1">
    <location>
        <begin position="67"/>
        <end position="85"/>
    </location>
</feature>
<keyword evidence="1" id="KW-0472">Membrane</keyword>
<gene>
    <name evidence="2" type="ORF">AJAP_07320</name>
</gene>
<dbReference type="Proteomes" id="UP000028492">
    <property type="component" value="Chromosome"/>
</dbReference>
<name>A0A075UJU3_9PSEU</name>
<dbReference type="eggNOG" id="COG1989">
    <property type="taxonomic scope" value="Bacteria"/>
</dbReference>
<feature type="transmembrane region" description="Helical" evidence="1">
    <location>
        <begin position="36"/>
        <end position="61"/>
    </location>
</feature>
<dbReference type="RefSeq" id="WP_038509154.1">
    <property type="nucleotide sequence ID" value="NZ_CP008953.1"/>
</dbReference>
<accession>A0A075UJU3</accession>
<feature type="transmembrane region" description="Helical" evidence="1">
    <location>
        <begin position="6"/>
        <end position="24"/>
    </location>
</feature>
<proteinExistence type="predicted"/>
<evidence type="ECO:0000256" key="1">
    <source>
        <dbReference type="SAM" id="Phobius"/>
    </source>
</evidence>
<feature type="transmembrane region" description="Helical" evidence="1">
    <location>
        <begin position="118"/>
        <end position="140"/>
    </location>
</feature>